<dbReference type="Proteomes" id="UP000400924">
    <property type="component" value="Unassembled WGS sequence"/>
</dbReference>
<dbReference type="RefSeq" id="WP_152777244.1">
    <property type="nucleotide sequence ID" value="NZ_VJZC01000695.1"/>
</dbReference>
<feature type="chain" id="PRO_5039005323" description="Lipoprotein" evidence="1">
    <location>
        <begin position="25"/>
        <end position="219"/>
    </location>
</feature>
<reference evidence="2 3" key="1">
    <citation type="submission" date="2019-07" db="EMBL/GenBank/DDBJ databases">
        <title>New species of Amycolatopsis and Streptomyces.</title>
        <authorList>
            <person name="Duangmal K."/>
            <person name="Teo W.F.A."/>
            <person name="Lipun K."/>
        </authorList>
    </citation>
    <scope>NUCLEOTIDE SEQUENCE [LARGE SCALE GENOMIC DNA]</scope>
    <source>
        <strain evidence="2 3">NBRC 106415</strain>
    </source>
</reference>
<dbReference type="PROSITE" id="PS51257">
    <property type="entry name" value="PROKAR_LIPOPROTEIN"/>
    <property type="match status" value="1"/>
</dbReference>
<dbReference type="SUPFAM" id="SSF109998">
    <property type="entry name" value="Triger factor/SurA peptide-binding domain-like"/>
    <property type="match status" value="1"/>
</dbReference>
<dbReference type="OrthoDB" id="3212108at2"/>
<dbReference type="Pfam" id="PF13624">
    <property type="entry name" value="SurA_N_3"/>
    <property type="match status" value="1"/>
</dbReference>
<dbReference type="AlphaFoldDB" id="A0A5N8XY71"/>
<organism evidence="2 3">
    <name type="scientific">Streptomyces spongiae</name>
    <dbReference type="NCBI Taxonomy" id="565072"/>
    <lineage>
        <taxon>Bacteria</taxon>
        <taxon>Bacillati</taxon>
        <taxon>Actinomycetota</taxon>
        <taxon>Actinomycetes</taxon>
        <taxon>Kitasatosporales</taxon>
        <taxon>Streptomycetaceae</taxon>
        <taxon>Streptomyces</taxon>
    </lineage>
</organism>
<evidence type="ECO:0000313" key="2">
    <source>
        <dbReference type="EMBL" id="MPY64028.1"/>
    </source>
</evidence>
<feature type="signal peptide" evidence="1">
    <location>
        <begin position="1"/>
        <end position="24"/>
    </location>
</feature>
<dbReference type="EMBL" id="VJZC01000695">
    <property type="protein sequence ID" value="MPY64028.1"/>
    <property type="molecule type" value="Genomic_DNA"/>
</dbReference>
<dbReference type="InterPro" id="IPR006311">
    <property type="entry name" value="TAT_signal"/>
</dbReference>
<gene>
    <name evidence="2" type="ORF">FNH08_44790</name>
</gene>
<evidence type="ECO:0000256" key="1">
    <source>
        <dbReference type="SAM" id="SignalP"/>
    </source>
</evidence>
<comment type="caution">
    <text evidence="2">The sequence shown here is derived from an EMBL/GenBank/DDBJ whole genome shotgun (WGS) entry which is preliminary data.</text>
</comment>
<proteinExistence type="predicted"/>
<dbReference type="PROSITE" id="PS51318">
    <property type="entry name" value="TAT"/>
    <property type="match status" value="1"/>
</dbReference>
<sequence>MHRRRRTALVLSAAIVAAAPLLTACGNDAHPGAAAVVGGQRITVAQLETRVNEVRAAQRAATPDEAQYEQAIARTGGLTRDTLHTMVLDEVLKRAAEDAGVGVTRKDVQAFRASLEQQAGGAKGLETAWLQQYGVAPKRLDDSLRTEIAAQKLAAALGADMNTDAGKATFWKALSDASKKLDVDLNPRYGSWDVQKSSRVDAKTPWVREITAPAQPQSA</sequence>
<accession>A0A5N8XY71</accession>
<dbReference type="InterPro" id="IPR027304">
    <property type="entry name" value="Trigger_fact/SurA_dom_sf"/>
</dbReference>
<dbReference type="Gene3D" id="1.10.4030.10">
    <property type="entry name" value="Porin chaperone SurA, peptide-binding domain"/>
    <property type="match status" value="1"/>
</dbReference>
<protein>
    <recommendedName>
        <fullName evidence="4">Lipoprotein</fullName>
    </recommendedName>
</protein>
<keyword evidence="1" id="KW-0732">Signal</keyword>
<keyword evidence="3" id="KW-1185">Reference proteome</keyword>
<evidence type="ECO:0000313" key="3">
    <source>
        <dbReference type="Proteomes" id="UP000400924"/>
    </source>
</evidence>
<evidence type="ECO:0008006" key="4">
    <source>
        <dbReference type="Google" id="ProtNLM"/>
    </source>
</evidence>
<name>A0A5N8XY71_9ACTN</name>